<organism evidence="1 2">
    <name type="scientific">Phocaeicola vulgatus</name>
    <name type="common">Bacteroides vulgatus</name>
    <dbReference type="NCBI Taxonomy" id="821"/>
    <lineage>
        <taxon>Bacteria</taxon>
        <taxon>Pseudomonadati</taxon>
        <taxon>Bacteroidota</taxon>
        <taxon>Bacteroidia</taxon>
        <taxon>Bacteroidales</taxon>
        <taxon>Bacteroidaceae</taxon>
        <taxon>Phocaeicola</taxon>
    </lineage>
</organism>
<reference evidence="1 2" key="2">
    <citation type="journal article" date="2016" name="Genome Biol. Evol.">
        <title>Extensive mobilome-driven genome diversification in mouse gut-associated Bacteroides vulgatus mpk.</title>
        <authorList>
            <person name="Lange A."/>
            <person name="Beier S."/>
            <person name="Steimle A."/>
            <person name="Autenrieth I.B."/>
            <person name="Huson D.H."/>
            <person name="Frick J.S."/>
        </authorList>
    </citation>
    <scope>NUCLEOTIDE SEQUENCE [LARGE SCALE GENOMIC DNA]</scope>
    <source>
        <strain evidence="2">mpk</strain>
    </source>
</reference>
<dbReference type="Gene3D" id="3.20.20.80">
    <property type="entry name" value="Glycosidases"/>
    <property type="match status" value="1"/>
</dbReference>
<evidence type="ECO:0000313" key="2">
    <source>
        <dbReference type="Proteomes" id="UP000061587"/>
    </source>
</evidence>
<sequence length="495" mass="57831">MKSISILRLTAILLCSMHLLGSASLQAQMNKWVNYSPDLTTVLKNPAMGWMMYEEGWSFQGTRHNKSNIYTPEVFWKQMEECKAADYSNILYIRMLWKDLEPEEGKYAWIYNERYKWYIQKAKDKGLKLAFRVFFHGVDGVPSYVYEAGATESPIDDEGKTQPYYDNPVFLEKLDKFIEAFAKEYDNPDEVDYIDAYGLGRWGEGHGLVLEKQDNLESVIRQITESYARHFKKVLTVMNLSQSDYRFSKPLVYDKLGFLPRRDGIGSFWFSNEERAMVHDELFPKRALIGEGCWWFNAQDGDNSKYKHFQGDKRFAMNDFKEAFTVSVTDALDSHCNTLDLRVPLQCKFWIEELPDQVQRFITLGGYRLYPDYIKVEQDHKTLTLFHSWKNYGVGVLPNNHPNWNYKYQVSFVLMNEKKEIVFLYTEPEAEPSEWLKGISYNYLSRFNIPAELQGKYTLCVGLTDKTKNNEAAIDLAVSGNLKIGKWIFVVELEL</sequence>
<dbReference type="AlphaFoldDB" id="A0A0P0M3W4"/>
<evidence type="ECO:0000313" key="1">
    <source>
        <dbReference type="EMBL" id="ALK85391.1"/>
    </source>
</evidence>
<name>A0A0P0M3W4_PHOVU</name>
<gene>
    <name evidence="1" type="ORF">BvMPK_2806</name>
</gene>
<dbReference type="EMBL" id="CP013020">
    <property type="protein sequence ID" value="ALK85391.1"/>
    <property type="molecule type" value="Genomic_DNA"/>
</dbReference>
<reference evidence="2" key="1">
    <citation type="submission" date="2015-10" db="EMBL/GenBank/DDBJ databases">
        <title>Extensive mobilome-driven genome diversification in gut-associated Bacteroides vulgatus mpk.</title>
        <authorList>
            <person name="Beier S."/>
            <person name="Lange A."/>
            <person name="Huson D.H."/>
            <person name="Frick J.-S."/>
            <person name="Autenrieth I.B."/>
        </authorList>
    </citation>
    <scope>NUCLEOTIDE SEQUENCE [LARGE SCALE GENOMIC DNA]</scope>
    <source>
        <strain evidence="2">mpk</strain>
    </source>
</reference>
<dbReference type="Proteomes" id="UP000061587">
    <property type="component" value="Chromosome"/>
</dbReference>
<proteinExistence type="predicted"/>
<dbReference type="SUPFAM" id="SSF51445">
    <property type="entry name" value="(Trans)glycosidases"/>
    <property type="match status" value="1"/>
</dbReference>
<dbReference type="InterPro" id="IPR017853">
    <property type="entry name" value="GH"/>
</dbReference>
<accession>A0A0P0M3W4</accession>
<dbReference type="PATRIC" id="fig|821.40.peg.3376"/>
<protein>
    <submittedName>
        <fullName evidence="1">Uncharacterized protein</fullName>
    </submittedName>
</protein>